<evidence type="ECO:0000313" key="2">
    <source>
        <dbReference type="EMBL" id="QJA94574.1"/>
    </source>
</evidence>
<accession>A0A6M3JMZ5</accession>
<reference evidence="1" key="1">
    <citation type="submission" date="2020-03" db="EMBL/GenBank/DDBJ databases">
        <title>The deep terrestrial virosphere.</title>
        <authorList>
            <person name="Holmfeldt K."/>
            <person name="Nilsson E."/>
            <person name="Simone D."/>
            <person name="Lopez-Fernandez M."/>
            <person name="Wu X."/>
            <person name="de Brujin I."/>
            <person name="Lundin D."/>
            <person name="Andersson A."/>
            <person name="Bertilsson S."/>
            <person name="Dopson M."/>
        </authorList>
    </citation>
    <scope>NUCLEOTIDE SEQUENCE</scope>
    <source>
        <strain evidence="1">MM415A03301</strain>
        <strain evidence="2">MM415B03821</strain>
    </source>
</reference>
<protein>
    <submittedName>
        <fullName evidence="1">Uncharacterized protein</fullName>
    </submittedName>
</protein>
<sequence length="141" mass="15235">MFLWASALFLFPKGMFLMSHRIHHDLYEGPKRLDDPGSAGTIRVVDDLSVCEIVSAAAETRTLDDPTKPGIRLALRMLTDGGDVNVYAANGLNVALETNAVFADAGDFLELISVTKTKGEPQSAAVYRWQVLDGNIGVTLA</sequence>
<name>A0A6M3JMZ5_9ZZZZ</name>
<evidence type="ECO:0000313" key="1">
    <source>
        <dbReference type="EMBL" id="QJA71256.1"/>
    </source>
</evidence>
<proteinExistence type="predicted"/>
<dbReference type="EMBL" id="MT143243">
    <property type="protein sequence ID" value="QJA94574.1"/>
    <property type="molecule type" value="Genomic_DNA"/>
</dbReference>
<organism evidence="1">
    <name type="scientific">viral metagenome</name>
    <dbReference type="NCBI Taxonomy" id="1070528"/>
    <lineage>
        <taxon>unclassified sequences</taxon>
        <taxon>metagenomes</taxon>
        <taxon>organismal metagenomes</taxon>
    </lineage>
</organism>
<gene>
    <name evidence="1" type="ORF">MM415A03301_0005</name>
    <name evidence="2" type="ORF">MM415B03821_0007</name>
</gene>
<dbReference type="EMBL" id="MT141859">
    <property type="protein sequence ID" value="QJA71256.1"/>
    <property type="molecule type" value="Genomic_DNA"/>
</dbReference>
<dbReference type="AlphaFoldDB" id="A0A6M3JMZ5"/>